<dbReference type="InterPro" id="IPR020472">
    <property type="entry name" value="WD40_PAC1"/>
</dbReference>
<dbReference type="InterPro" id="IPR008271">
    <property type="entry name" value="Ser/Thr_kinase_AS"/>
</dbReference>
<feature type="repeat" description="WD" evidence="3">
    <location>
        <begin position="819"/>
        <end position="851"/>
    </location>
</feature>
<dbReference type="Gene3D" id="2.130.10.10">
    <property type="entry name" value="YVTN repeat-like/Quinoprotein amine dehydrogenase"/>
    <property type="match status" value="6"/>
</dbReference>
<dbReference type="PROSITE" id="PS00108">
    <property type="entry name" value="PROTEIN_KINASE_ST"/>
    <property type="match status" value="1"/>
</dbReference>
<dbReference type="Pfam" id="PF00400">
    <property type="entry name" value="WD40"/>
    <property type="match status" value="14"/>
</dbReference>
<dbReference type="Gene3D" id="1.10.510.10">
    <property type="entry name" value="Transferase(Phosphotransferase) domain 1"/>
    <property type="match status" value="1"/>
</dbReference>
<feature type="repeat" description="WD" evidence="3">
    <location>
        <begin position="862"/>
        <end position="903"/>
    </location>
</feature>
<dbReference type="EMBL" id="CAJMWQ010001580">
    <property type="protein sequence ID" value="CAE6455809.1"/>
    <property type="molecule type" value="Genomic_DNA"/>
</dbReference>
<dbReference type="CDD" id="cd00200">
    <property type="entry name" value="WD40"/>
    <property type="match status" value="2"/>
</dbReference>
<feature type="repeat" description="WD" evidence="3">
    <location>
        <begin position="230"/>
        <end position="264"/>
    </location>
</feature>
<feature type="repeat" description="WD" evidence="3">
    <location>
        <begin position="691"/>
        <end position="732"/>
    </location>
</feature>
<evidence type="ECO:0000313" key="6">
    <source>
        <dbReference type="EMBL" id="CAE6455809.1"/>
    </source>
</evidence>
<dbReference type="SUPFAM" id="SSF56112">
    <property type="entry name" value="Protein kinase-like (PK-like)"/>
    <property type="match status" value="1"/>
</dbReference>
<dbReference type="PROSITE" id="PS00678">
    <property type="entry name" value="WD_REPEATS_1"/>
    <property type="match status" value="5"/>
</dbReference>
<feature type="repeat" description="WD" evidence="3">
    <location>
        <begin position="144"/>
        <end position="185"/>
    </location>
</feature>
<dbReference type="InterPro" id="IPR011009">
    <property type="entry name" value="Kinase-like_dom_sf"/>
</dbReference>
<dbReference type="PANTHER" id="PTHR19848:SF8">
    <property type="entry name" value="F-BOX AND WD REPEAT DOMAIN CONTAINING 7"/>
    <property type="match status" value="1"/>
</dbReference>
<protein>
    <recommendedName>
        <fullName evidence="5">Protein kinase domain-containing protein</fullName>
    </recommendedName>
</protein>
<evidence type="ECO:0000259" key="5">
    <source>
        <dbReference type="PROSITE" id="PS50011"/>
    </source>
</evidence>
<feature type="repeat" description="WD" evidence="3">
    <location>
        <begin position="13"/>
        <end position="48"/>
    </location>
</feature>
<keyword evidence="1 3" id="KW-0853">WD repeat</keyword>
<dbReference type="SUPFAM" id="SSF50978">
    <property type="entry name" value="WD40 repeat-like"/>
    <property type="match status" value="2"/>
</dbReference>
<evidence type="ECO:0000313" key="7">
    <source>
        <dbReference type="Proteomes" id="UP000663826"/>
    </source>
</evidence>
<dbReference type="Pfam" id="PF07714">
    <property type="entry name" value="PK_Tyr_Ser-Thr"/>
    <property type="match status" value="1"/>
</dbReference>
<feature type="region of interest" description="Disordered" evidence="4">
    <location>
        <begin position="944"/>
        <end position="969"/>
    </location>
</feature>
<evidence type="ECO:0000256" key="3">
    <source>
        <dbReference type="PROSITE-ProRule" id="PRU00221"/>
    </source>
</evidence>
<feature type="repeat" description="WD" evidence="3">
    <location>
        <begin position="734"/>
        <end position="775"/>
    </location>
</feature>
<dbReference type="PROSITE" id="PS50082">
    <property type="entry name" value="WD_REPEATS_2"/>
    <property type="match status" value="14"/>
</dbReference>
<evidence type="ECO:0000256" key="4">
    <source>
        <dbReference type="SAM" id="MobiDB-lite"/>
    </source>
</evidence>
<sequence length="983" mass="107747">MHISCFTNTQFPLEGQKGTIYSIVFSPDGKSVVSGSSEKTVCIWDVDNLSPIGGLLRGHTSAVTSVSYSPLGDTIASGSWDGTVRLWNPNTGCQIGQALVMKGIDADINSIAFSPSGKLVASGSDERIVQLWDLHTMNPVADPFEGHSYLVSSVVFTPDETRIVSGSYDKTIRIWGIERGATVVGPIAAHTQGIRSVCISHDGSQIISGSDDHSLRLWDPRSGEMIGNSFEGHTLWVCSVSLSPNGIYAASGSGDKTVRVWDVRMCRQIGEAFKQHTDIVNSVAFSPCGKRVASCSYDETIKLWDILIGDSTSNHGSNSVFEDVQFLETRVWEPINQHMSVQDMFDLLIRHGCTNLSSEIDTNHNNAILVSGGGFGDIRKGKLRSGGKIAIKTWRATLIEQYDYKTLKRATREIYYWSKMKHENIHQLMGVVVYMGQSLGMVSAWMENGNLHEYLGKCPSANRYQLSLQVASGLAYIHSKDLVHGDIKALNVLVSFDGTAKLTDFGLSTMAGSSIGFSATSTAQAGSIRWVAPELLLEDSDKGKSSDVYALGMTILEIFTGTVPYYPECPRDFQVLLAIQQGILPTRPTNQLPEDAKGNRAWYLLEKCWGREPDTRPLAEEVRDSWPPEDNACFDTKERGVCTSLSEGHTGAVSSVAFSPDGSSIISGSHDRTVCIWDPLHSSQTLIGEPFRGHTDNINSVSYSPVGNIIASGSDDRNIRLWDAITGKQLSEPLTDHTNNINSVTFSPNGSLLASGSRDRTVRLWDVQSMALLDSLKDHSSVVCSVAFFPDSTRIASGSGDKKIRIWDIEHRTTSVETIKGHKKYVRSVAVSPDGSQIVSGSDDNIVRLWDCRSRMIIGNPYEGHTDFVLSVSFHPNGTYVASGSSDKEIRIWDVRMGRQVDEPFKEHTDSVFSVVFSPCGTRIASGSYDEKVIIRNIFSNDSEEAHESEASDPFESEQEGAEDAAPVKQSRHMVSTYLLFYN</sequence>
<dbReference type="PROSITE" id="PS50011">
    <property type="entry name" value="PROTEIN_KINASE_DOM"/>
    <property type="match status" value="1"/>
</dbReference>
<organism evidence="6 7">
    <name type="scientific">Rhizoctonia solani</name>
    <dbReference type="NCBI Taxonomy" id="456999"/>
    <lineage>
        <taxon>Eukaryota</taxon>
        <taxon>Fungi</taxon>
        <taxon>Dikarya</taxon>
        <taxon>Basidiomycota</taxon>
        <taxon>Agaricomycotina</taxon>
        <taxon>Agaricomycetes</taxon>
        <taxon>Cantharellales</taxon>
        <taxon>Ceratobasidiaceae</taxon>
        <taxon>Rhizoctonia</taxon>
    </lineage>
</organism>
<feature type="domain" description="Protein kinase" evidence="5">
    <location>
        <begin position="364"/>
        <end position="634"/>
    </location>
</feature>
<evidence type="ECO:0000256" key="2">
    <source>
        <dbReference type="ARBA" id="ARBA00022737"/>
    </source>
</evidence>
<feature type="repeat" description="WD" evidence="3">
    <location>
        <begin position="273"/>
        <end position="314"/>
    </location>
</feature>
<dbReference type="InterPro" id="IPR036322">
    <property type="entry name" value="WD40_repeat_dom_sf"/>
</dbReference>
<dbReference type="InterPro" id="IPR001245">
    <property type="entry name" value="Ser-Thr/Tyr_kinase_cat_dom"/>
</dbReference>
<dbReference type="SMART" id="SM00320">
    <property type="entry name" value="WD40"/>
    <property type="match status" value="14"/>
</dbReference>
<comment type="caution">
    <text evidence="6">The sequence shown here is derived from an EMBL/GenBank/DDBJ whole genome shotgun (WGS) entry which is preliminary data.</text>
</comment>
<dbReference type="InterPro" id="IPR001680">
    <property type="entry name" value="WD40_rpt"/>
</dbReference>
<feature type="repeat" description="WD" evidence="3">
    <location>
        <begin position="776"/>
        <end position="817"/>
    </location>
</feature>
<feature type="repeat" description="WD" evidence="3">
    <location>
        <begin position="646"/>
        <end position="678"/>
    </location>
</feature>
<feature type="compositionally biased region" description="Acidic residues" evidence="4">
    <location>
        <begin position="951"/>
        <end position="963"/>
    </location>
</feature>
<dbReference type="GO" id="GO:0005524">
    <property type="term" value="F:ATP binding"/>
    <property type="evidence" value="ECO:0007669"/>
    <property type="project" value="InterPro"/>
</dbReference>
<accession>A0A8H3BFF2</accession>
<dbReference type="InterPro" id="IPR015943">
    <property type="entry name" value="WD40/YVTN_repeat-like_dom_sf"/>
</dbReference>
<dbReference type="InterPro" id="IPR019775">
    <property type="entry name" value="WD40_repeat_CS"/>
</dbReference>
<feature type="repeat" description="WD" evidence="3">
    <location>
        <begin position="101"/>
        <end position="142"/>
    </location>
</feature>
<dbReference type="SMART" id="SM00220">
    <property type="entry name" value="S_TKc"/>
    <property type="match status" value="1"/>
</dbReference>
<dbReference type="PROSITE" id="PS50294">
    <property type="entry name" value="WD_REPEATS_REGION"/>
    <property type="match status" value="13"/>
</dbReference>
<proteinExistence type="predicted"/>
<dbReference type="Proteomes" id="UP000663826">
    <property type="component" value="Unassembled WGS sequence"/>
</dbReference>
<feature type="repeat" description="WD" evidence="3">
    <location>
        <begin position="187"/>
        <end position="228"/>
    </location>
</feature>
<reference evidence="6" key="1">
    <citation type="submission" date="2021-01" db="EMBL/GenBank/DDBJ databases">
        <authorList>
            <person name="Kaushik A."/>
        </authorList>
    </citation>
    <scope>NUCLEOTIDE SEQUENCE</scope>
    <source>
        <strain evidence="6">AG1-1B</strain>
    </source>
</reference>
<keyword evidence="2" id="KW-0677">Repeat</keyword>
<feature type="repeat" description="WD" evidence="3">
    <location>
        <begin position="905"/>
        <end position="946"/>
    </location>
</feature>
<dbReference type="GO" id="GO:0004672">
    <property type="term" value="F:protein kinase activity"/>
    <property type="evidence" value="ECO:0007669"/>
    <property type="project" value="InterPro"/>
</dbReference>
<dbReference type="PANTHER" id="PTHR19848">
    <property type="entry name" value="WD40 REPEAT PROTEIN"/>
    <property type="match status" value="1"/>
</dbReference>
<dbReference type="PRINTS" id="PR00320">
    <property type="entry name" value="GPROTEINBRPT"/>
</dbReference>
<dbReference type="InterPro" id="IPR000719">
    <property type="entry name" value="Prot_kinase_dom"/>
</dbReference>
<name>A0A8H3BFF2_9AGAM</name>
<gene>
    <name evidence="6" type="ORF">RDB_LOCUS82982</name>
</gene>
<dbReference type="AlphaFoldDB" id="A0A8H3BFF2"/>
<feature type="repeat" description="WD" evidence="3">
    <location>
        <begin position="56"/>
        <end position="97"/>
    </location>
</feature>
<evidence type="ECO:0000256" key="1">
    <source>
        <dbReference type="ARBA" id="ARBA00022574"/>
    </source>
</evidence>